<dbReference type="InterPro" id="IPR002104">
    <property type="entry name" value="Integrase_catalytic"/>
</dbReference>
<dbReference type="InterPro" id="IPR044068">
    <property type="entry name" value="CB"/>
</dbReference>
<comment type="caution">
    <text evidence="7">The sequence shown here is derived from an EMBL/GenBank/DDBJ whole genome shotgun (WGS) entry which is preliminary data.</text>
</comment>
<dbReference type="Gene3D" id="1.10.443.10">
    <property type="entry name" value="Intergrase catalytic core"/>
    <property type="match status" value="1"/>
</dbReference>
<dbReference type="InterPro" id="IPR013762">
    <property type="entry name" value="Integrase-like_cat_sf"/>
</dbReference>
<dbReference type="SUPFAM" id="SSF56349">
    <property type="entry name" value="DNA breaking-rejoining enzymes"/>
    <property type="match status" value="1"/>
</dbReference>
<organism evidence="7 8">
    <name type="scientific">Sphingomonas rosea</name>
    <dbReference type="NCBI Taxonomy" id="335605"/>
    <lineage>
        <taxon>Bacteria</taxon>
        <taxon>Pseudomonadati</taxon>
        <taxon>Pseudomonadota</taxon>
        <taxon>Alphaproteobacteria</taxon>
        <taxon>Sphingomonadales</taxon>
        <taxon>Sphingomonadaceae</taxon>
        <taxon>Sphingomonas</taxon>
    </lineage>
</organism>
<evidence type="ECO:0000313" key="8">
    <source>
        <dbReference type="Proteomes" id="UP001424459"/>
    </source>
</evidence>
<keyword evidence="8" id="KW-1185">Reference proteome</keyword>
<protein>
    <recommendedName>
        <fullName evidence="9">Tyr recombinase domain-containing protein</fullName>
    </recommendedName>
</protein>
<evidence type="ECO:0008006" key="9">
    <source>
        <dbReference type="Google" id="ProtNLM"/>
    </source>
</evidence>
<sequence length="284" mass="31903">MAFKAKLLAEGKTPANIKQKLSHLRTLMSWAKANRHIEANVAADVTIRDGRAAKKKRLPFDLPSLNAIFNSPVYLRGARPASLRGEAGYWLPLLGLFTGARLEELGQLRPKDVNEGRYIDSEGSEQAAWIIQIREDNDGNLKLKNAASERRVPVHVELLKRGFLEFVAAAKDAKQERLFPLLKPNIYGRLTAKWGEHWSKYRREVCGVTDPRMVFHSFRHTFKDYCRLADIEEALQRALMGHSSGDVADDYGSGAWDHQLVEAMKRYKVPGLEIASQTPGKAAA</sequence>
<evidence type="ECO:0000256" key="1">
    <source>
        <dbReference type="ARBA" id="ARBA00022908"/>
    </source>
</evidence>
<gene>
    <name evidence="7" type="ORF">GCM10022281_15230</name>
</gene>
<evidence type="ECO:0000259" key="6">
    <source>
        <dbReference type="PROSITE" id="PS51900"/>
    </source>
</evidence>
<keyword evidence="2 4" id="KW-0238">DNA-binding</keyword>
<evidence type="ECO:0000256" key="3">
    <source>
        <dbReference type="ARBA" id="ARBA00023172"/>
    </source>
</evidence>
<dbReference type="Proteomes" id="UP001424459">
    <property type="component" value="Unassembled WGS sequence"/>
</dbReference>
<accession>A0ABP7U4F1</accession>
<name>A0ABP7U4F1_9SPHN</name>
<dbReference type="PANTHER" id="PTHR30349:SF64">
    <property type="entry name" value="PROPHAGE INTEGRASE INTD-RELATED"/>
    <property type="match status" value="1"/>
</dbReference>
<feature type="domain" description="Tyr recombinase" evidence="5">
    <location>
        <begin position="53"/>
        <end position="264"/>
    </location>
</feature>
<evidence type="ECO:0000259" key="5">
    <source>
        <dbReference type="PROSITE" id="PS51898"/>
    </source>
</evidence>
<proteinExistence type="predicted"/>
<keyword evidence="3" id="KW-0233">DNA recombination</keyword>
<evidence type="ECO:0000256" key="4">
    <source>
        <dbReference type="PROSITE-ProRule" id="PRU01248"/>
    </source>
</evidence>
<evidence type="ECO:0000313" key="7">
    <source>
        <dbReference type="EMBL" id="GAA4035755.1"/>
    </source>
</evidence>
<keyword evidence="1" id="KW-0229">DNA integration</keyword>
<dbReference type="PANTHER" id="PTHR30349">
    <property type="entry name" value="PHAGE INTEGRASE-RELATED"/>
    <property type="match status" value="1"/>
</dbReference>
<dbReference type="PROSITE" id="PS51898">
    <property type="entry name" value="TYR_RECOMBINASE"/>
    <property type="match status" value="1"/>
</dbReference>
<dbReference type="RefSeq" id="WP_344696438.1">
    <property type="nucleotide sequence ID" value="NZ_BAABBR010000001.1"/>
</dbReference>
<dbReference type="CDD" id="cd01184">
    <property type="entry name" value="INT_C_like_1"/>
    <property type="match status" value="1"/>
</dbReference>
<dbReference type="InterPro" id="IPR050090">
    <property type="entry name" value="Tyrosine_recombinase_XerCD"/>
</dbReference>
<dbReference type="InterPro" id="IPR011010">
    <property type="entry name" value="DNA_brk_join_enz"/>
</dbReference>
<dbReference type="PROSITE" id="PS51900">
    <property type="entry name" value="CB"/>
    <property type="match status" value="1"/>
</dbReference>
<dbReference type="EMBL" id="BAABBR010000001">
    <property type="protein sequence ID" value="GAA4035755.1"/>
    <property type="molecule type" value="Genomic_DNA"/>
</dbReference>
<reference evidence="8" key="1">
    <citation type="journal article" date="2019" name="Int. J. Syst. Evol. Microbiol.">
        <title>The Global Catalogue of Microorganisms (GCM) 10K type strain sequencing project: providing services to taxonomists for standard genome sequencing and annotation.</title>
        <authorList>
            <consortium name="The Broad Institute Genomics Platform"/>
            <consortium name="The Broad Institute Genome Sequencing Center for Infectious Disease"/>
            <person name="Wu L."/>
            <person name="Ma J."/>
        </authorList>
    </citation>
    <scope>NUCLEOTIDE SEQUENCE [LARGE SCALE GENOMIC DNA]</scope>
    <source>
        <strain evidence="8">JCM 17564</strain>
    </source>
</reference>
<evidence type="ECO:0000256" key="2">
    <source>
        <dbReference type="ARBA" id="ARBA00023125"/>
    </source>
</evidence>
<feature type="domain" description="Core-binding (CB)" evidence="6">
    <location>
        <begin position="1"/>
        <end position="32"/>
    </location>
</feature>